<proteinExistence type="predicted"/>
<reference evidence="1" key="1">
    <citation type="submission" date="2020-11" db="EMBL/GenBank/DDBJ databases">
        <authorList>
            <person name="Tran Van P."/>
        </authorList>
    </citation>
    <scope>NUCLEOTIDE SEQUENCE</scope>
</reference>
<evidence type="ECO:0000313" key="1">
    <source>
        <dbReference type="EMBL" id="CAD7222118.1"/>
    </source>
</evidence>
<gene>
    <name evidence="1" type="ORF">CTOB1V02_LOCUS135</name>
</gene>
<name>A0A7R8ZJ35_9CRUS</name>
<protein>
    <submittedName>
        <fullName evidence="1">Uncharacterized protein</fullName>
    </submittedName>
</protein>
<accession>A0A7R8ZJ35</accession>
<organism evidence="1">
    <name type="scientific">Cyprideis torosa</name>
    <dbReference type="NCBI Taxonomy" id="163714"/>
    <lineage>
        <taxon>Eukaryota</taxon>
        <taxon>Metazoa</taxon>
        <taxon>Ecdysozoa</taxon>
        <taxon>Arthropoda</taxon>
        <taxon>Crustacea</taxon>
        <taxon>Oligostraca</taxon>
        <taxon>Ostracoda</taxon>
        <taxon>Podocopa</taxon>
        <taxon>Podocopida</taxon>
        <taxon>Cytherocopina</taxon>
        <taxon>Cytheroidea</taxon>
        <taxon>Cytherideidae</taxon>
        <taxon>Cyprideis</taxon>
    </lineage>
</organism>
<dbReference type="AlphaFoldDB" id="A0A7R8ZJ35"/>
<sequence length="99" mass="11019">MLNSGGLSRVSCLSSFRADEYSAQFWAVFFIVAIVLAEIAEAKKKSCNVCKCVCKYKKNKKGYGALYKKTVYKKKPSYPYAHSSSSSSSGYRRSDDDEG</sequence>
<dbReference type="EMBL" id="OB660028">
    <property type="protein sequence ID" value="CAD7222118.1"/>
    <property type="molecule type" value="Genomic_DNA"/>
</dbReference>